<dbReference type="Pfam" id="PF10936">
    <property type="entry name" value="DUF2617"/>
    <property type="match status" value="1"/>
</dbReference>
<dbReference type="Proteomes" id="UP000621799">
    <property type="component" value="Unassembled WGS sequence"/>
</dbReference>
<gene>
    <name evidence="1" type="ORF">IQ235_07970</name>
</gene>
<dbReference type="AlphaFoldDB" id="A0A928VZV3"/>
<organism evidence="1 2">
    <name type="scientific">Zarconia navalis LEGE 11467</name>
    <dbReference type="NCBI Taxonomy" id="1828826"/>
    <lineage>
        <taxon>Bacteria</taxon>
        <taxon>Bacillati</taxon>
        <taxon>Cyanobacteriota</taxon>
        <taxon>Cyanophyceae</taxon>
        <taxon>Oscillatoriophycideae</taxon>
        <taxon>Oscillatoriales</taxon>
        <taxon>Oscillatoriales incertae sedis</taxon>
        <taxon>Zarconia</taxon>
        <taxon>Zarconia navalis</taxon>
    </lineage>
</organism>
<keyword evidence="2" id="KW-1185">Reference proteome</keyword>
<dbReference type="InterPro" id="IPR024486">
    <property type="entry name" value="DUF2617"/>
</dbReference>
<reference evidence="1" key="1">
    <citation type="submission" date="2020-10" db="EMBL/GenBank/DDBJ databases">
        <authorList>
            <person name="Castelo-Branco R."/>
            <person name="Eusebio N."/>
            <person name="Adriana R."/>
            <person name="Vieira A."/>
            <person name="Brugerolle De Fraissinette N."/>
            <person name="Rezende De Castro R."/>
            <person name="Schneider M.P."/>
            <person name="Vasconcelos V."/>
            <person name="Leao P.N."/>
        </authorList>
    </citation>
    <scope>NUCLEOTIDE SEQUENCE</scope>
    <source>
        <strain evidence="1">LEGE 11467</strain>
    </source>
</reference>
<sequence length="203" mass="22520">METATPIDVPYQDVSSARLCYSLLRGTPDLEVLQPISTIDLVVPTEGQSISVTIGILGASHFMSVRFPDDRAIAEVLACLELREADAIARLSCLDLSGTLTQVCEKLNQGTYRFQVWCQDWSETGCQEKVERLAAQIRKANGNTEAGLAFEFPSSETDRPLDRPPVTLVLLRIRNSSPEVFELQTVHSYPNEGRVVFSHSSYE</sequence>
<protein>
    <submittedName>
        <fullName evidence="1">DUF2617 family protein</fullName>
    </submittedName>
</protein>
<name>A0A928VZV3_9CYAN</name>
<proteinExistence type="predicted"/>
<dbReference type="EMBL" id="JADEXN010000111">
    <property type="protein sequence ID" value="MBE9040715.1"/>
    <property type="molecule type" value="Genomic_DNA"/>
</dbReference>
<evidence type="ECO:0000313" key="2">
    <source>
        <dbReference type="Proteomes" id="UP000621799"/>
    </source>
</evidence>
<accession>A0A928VZV3</accession>
<evidence type="ECO:0000313" key="1">
    <source>
        <dbReference type="EMBL" id="MBE9040715.1"/>
    </source>
</evidence>
<dbReference type="RefSeq" id="WP_264320959.1">
    <property type="nucleotide sequence ID" value="NZ_JADEXN010000111.1"/>
</dbReference>
<comment type="caution">
    <text evidence="1">The sequence shown here is derived from an EMBL/GenBank/DDBJ whole genome shotgun (WGS) entry which is preliminary data.</text>
</comment>